<feature type="domain" description="Pyridoxamine kinase/Phosphomethylpyrimidine kinase" evidence="3">
    <location>
        <begin position="17"/>
        <end position="261"/>
    </location>
</feature>
<dbReference type="InterPro" id="IPR029056">
    <property type="entry name" value="Ribokinase-like"/>
</dbReference>
<protein>
    <recommendedName>
        <fullName evidence="2">hydroxymethylpyrimidine kinase</fullName>
        <ecNumber evidence="2">2.7.1.49</ecNumber>
    </recommendedName>
</protein>
<dbReference type="Proteomes" id="UP000182409">
    <property type="component" value="Unassembled WGS sequence"/>
</dbReference>
<sequence>MTMDQTTPTALTLAGFDPSSGAGITADLAVFAAHRVFGTAAITALTVQSTVGVRRVELVMPELLSQTLTELWADLPPAGIKIGMLGGLQQVRCVVEFLESLPWRPLVVLDPVLRSSSGRALLEDEGIRALVEELLPLIDAMTPNTEELAVLSGLPCETEEGIHDAAESLARKHPNLVIVATGGHRPKPDDLLLAGGIWTTLPGDRIETSATHGTGCAFSSALLCGRLAGQNWPDAAAAAKAYVAQAMRTATPRGAGRGPMNLLWPILGQPNF</sequence>
<evidence type="ECO:0000313" key="4">
    <source>
        <dbReference type="EMBL" id="SEB37824.1"/>
    </source>
</evidence>
<organism evidence="4 5">
    <name type="scientific">Terriglobus roseus</name>
    <dbReference type="NCBI Taxonomy" id="392734"/>
    <lineage>
        <taxon>Bacteria</taxon>
        <taxon>Pseudomonadati</taxon>
        <taxon>Acidobacteriota</taxon>
        <taxon>Terriglobia</taxon>
        <taxon>Terriglobales</taxon>
        <taxon>Acidobacteriaceae</taxon>
        <taxon>Terriglobus</taxon>
    </lineage>
</organism>
<dbReference type="GO" id="GO:0008972">
    <property type="term" value="F:phosphomethylpyrimidine kinase activity"/>
    <property type="evidence" value="ECO:0007669"/>
    <property type="project" value="InterPro"/>
</dbReference>
<dbReference type="PANTHER" id="PTHR20858">
    <property type="entry name" value="PHOSPHOMETHYLPYRIMIDINE KINASE"/>
    <property type="match status" value="1"/>
</dbReference>
<dbReference type="CDD" id="cd01169">
    <property type="entry name" value="HMPP_kinase"/>
    <property type="match status" value="1"/>
</dbReference>
<evidence type="ECO:0000259" key="3">
    <source>
        <dbReference type="Pfam" id="PF08543"/>
    </source>
</evidence>
<dbReference type="GO" id="GO:0008902">
    <property type="term" value="F:hydroxymethylpyrimidine kinase activity"/>
    <property type="evidence" value="ECO:0007669"/>
    <property type="project" value="UniProtKB-EC"/>
</dbReference>
<dbReference type="RefSeq" id="WP_244501895.1">
    <property type="nucleotide sequence ID" value="NZ_FNSD01000001.1"/>
</dbReference>
<dbReference type="GO" id="GO:0005829">
    <property type="term" value="C:cytosol"/>
    <property type="evidence" value="ECO:0007669"/>
    <property type="project" value="TreeGrafter"/>
</dbReference>
<dbReference type="AlphaFoldDB" id="A0A1H4IUR6"/>
<comment type="pathway">
    <text evidence="1">Cofactor biosynthesis; thiamine diphosphate biosynthesis.</text>
</comment>
<dbReference type="SUPFAM" id="SSF53613">
    <property type="entry name" value="Ribokinase-like"/>
    <property type="match status" value="1"/>
</dbReference>
<evidence type="ECO:0000313" key="5">
    <source>
        <dbReference type="Proteomes" id="UP000182409"/>
    </source>
</evidence>
<dbReference type="EC" id="2.7.1.49" evidence="2"/>
<accession>A0A1H4IUR6</accession>
<keyword evidence="4" id="KW-0808">Transferase</keyword>
<name>A0A1H4IUR6_9BACT</name>
<dbReference type="Pfam" id="PF08543">
    <property type="entry name" value="Phos_pyr_kin"/>
    <property type="match status" value="1"/>
</dbReference>
<proteinExistence type="predicted"/>
<dbReference type="PANTHER" id="PTHR20858:SF17">
    <property type="entry name" value="HYDROXYMETHYLPYRIMIDINE_PHOSPHOMETHYLPYRIMIDINE KINASE THI20-RELATED"/>
    <property type="match status" value="1"/>
</dbReference>
<keyword evidence="4" id="KW-0418">Kinase</keyword>
<dbReference type="EMBL" id="FNSD01000001">
    <property type="protein sequence ID" value="SEB37824.1"/>
    <property type="molecule type" value="Genomic_DNA"/>
</dbReference>
<gene>
    <name evidence="4" type="ORF">SAMN05443244_0102</name>
</gene>
<dbReference type="InterPro" id="IPR013749">
    <property type="entry name" value="PM/HMP-P_kinase-1"/>
</dbReference>
<reference evidence="4 5" key="1">
    <citation type="submission" date="2016-10" db="EMBL/GenBank/DDBJ databases">
        <authorList>
            <person name="de Groot N.N."/>
        </authorList>
    </citation>
    <scope>NUCLEOTIDE SEQUENCE [LARGE SCALE GENOMIC DNA]</scope>
    <source>
        <strain evidence="4 5">AB35.6</strain>
    </source>
</reference>
<evidence type="ECO:0000256" key="1">
    <source>
        <dbReference type="ARBA" id="ARBA00004948"/>
    </source>
</evidence>
<evidence type="ECO:0000256" key="2">
    <source>
        <dbReference type="ARBA" id="ARBA00012135"/>
    </source>
</evidence>
<dbReference type="NCBIfam" id="TIGR00097">
    <property type="entry name" value="HMP-P_kinase"/>
    <property type="match status" value="1"/>
</dbReference>
<dbReference type="GO" id="GO:0009228">
    <property type="term" value="P:thiamine biosynthetic process"/>
    <property type="evidence" value="ECO:0007669"/>
    <property type="project" value="InterPro"/>
</dbReference>
<dbReference type="Gene3D" id="3.40.1190.20">
    <property type="match status" value="1"/>
</dbReference>
<dbReference type="InterPro" id="IPR004399">
    <property type="entry name" value="HMP/HMP-P_kinase_dom"/>
</dbReference>